<proteinExistence type="predicted"/>
<accession>A0A4Z2GD54</accession>
<sequence length="60" mass="6827">MEPNVQILIKIKYHKSEFWKSPHTATLTDRLTLMPETDAFDGLVAMVKNSSTKLTQHGKV</sequence>
<dbReference type="Proteomes" id="UP000314294">
    <property type="component" value="Unassembled WGS sequence"/>
</dbReference>
<reference evidence="1 2" key="1">
    <citation type="submission" date="2019-03" db="EMBL/GenBank/DDBJ databases">
        <title>First draft genome of Liparis tanakae, snailfish: a comprehensive survey of snailfish specific genes.</title>
        <authorList>
            <person name="Kim W."/>
            <person name="Song I."/>
            <person name="Jeong J.-H."/>
            <person name="Kim D."/>
            <person name="Kim S."/>
            <person name="Ryu S."/>
            <person name="Song J.Y."/>
            <person name="Lee S.K."/>
        </authorList>
    </citation>
    <scope>NUCLEOTIDE SEQUENCE [LARGE SCALE GENOMIC DNA]</scope>
    <source>
        <tissue evidence="1">Muscle</tissue>
    </source>
</reference>
<gene>
    <name evidence="1" type="ORF">EYF80_038662</name>
</gene>
<comment type="caution">
    <text evidence="1">The sequence shown here is derived from an EMBL/GenBank/DDBJ whole genome shotgun (WGS) entry which is preliminary data.</text>
</comment>
<name>A0A4Z2GD54_9TELE</name>
<protein>
    <submittedName>
        <fullName evidence="1">Uncharacterized protein</fullName>
    </submittedName>
</protein>
<dbReference type="AlphaFoldDB" id="A0A4Z2GD54"/>
<dbReference type="EMBL" id="SRLO01000593">
    <property type="protein sequence ID" value="TNN51141.1"/>
    <property type="molecule type" value="Genomic_DNA"/>
</dbReference>
<evidence type="ECO:0000313" key="1">
    <source>
        <dbReference type="EMBL" id="TNN51141.1"/>
    </source>
</evidence>
<keyword evidence="2" id="KW-1185">Reference proteome</keyword>
<organism evidence="1 2">
    <name type="scientific">Liparis tanakae</name>
    <name type="common">Tanaka's snailfish</name>
    <dbReference type="NCBI Taxonomy" id="230148"/>
    <lineage>
        <taxon>Eukaryota</taxon>
        <taxon>Metazoa</taxon>
        <taxon>Chordata</taxon>
        <taxon>Craniata</taxon>
        <taxon>Vertebrata</taxon>
        <taxon>Euteleostomi</taxon>
        <taxon>Actinopterygii</taxon>
        <taxon>Neopterygii</taxon>
        <taxon>Teleostei</taxon>
        <taxon>Neoteleostei</taxon>
        <taxon>Acanthomorphata</taxon>
        <taxon>Eupercaria</taxon>
        <taxon>Perciformes</taxon>
        <taxon>Cottioidei</taxon>
        <taxon>Cottales</taxon>
        <taxon>Liparidae</taxon>
        <taxon>Liparis</taxon>
    </lineage>
</organism>
<evidence type="ECO:0000313" key="2">
    <source>
        <dbReference type="Proteomes" id="UP000314294"/>
    </source>
</evidence>